<dbReference type="Pfam" id="PF09709">
    <property type="entry name" value="Cas_Csd1"/>
    <property type="match status" value="1"/>
</dbReference>
<name>A0ABX0C7M1_9BIFI</name>
<reference evidence="1 2" key="1">
    <citation type="submission" date="2019-10" db="EMBL/GenBank/DDBJ databases">
        <title>Bifidobacterium from non-human primates.</title>
        <authorList>
            <person name="Modesto M."/>
        </authorList>
    </citation>
    <scope>NUCLEOTIDE SEQUENCE [LARGE SCALE GENOMIC DNA]</scope>
    <source>
        <strain evidence="1 2">SMA1</strain>
    </source>
</reference>
<dbReference type="RefSeq" id="WP_163199191.1">
    <property type="nucleotide sequence ID" value="NZ_WHZU01000004.1"/>
</dbReference>
<accession>A0ABX0C7M1</accession>
<evidence type="ECO:0000313" key="1">
    <source>
        <dbReference type="EMBL" id="NEH11143.1"/>
    </source>
</evidence>
<keyword evidence="2" id="KW-1185">Reference proteome</keyword>
<dbReference type="EMBL" id="WHZU01000004">
    <property type="protein sequence ID" value="NEH11143.1"/>
    <property type="molecule type" value="Genomic_DNA"/>
</dbReference>
<proteinExistence type="predicted"/>
<dbReference type="InterPro" id="IPR010144">
    <property type="entry name" value="CRISPR-assoc_prot_Csd1-typ"/>
</dbReference>
<comment type="caution">
    <text evidence="1">The sequence shown here is derived from an EMBL/GenBank/DDBJ whole genome shotgun (WGS) entry which is preliminary data.</text>
</comment>
<gene>
    <name evidence="1" type="primary">cas8c</name>
    <name evidence="1" type="ORF">GFD18_03410</name>
</gene>
<organism evidence="1 2">
    <name type="scientific">Bifidobacterium saimiriisciurei</name>
    <dbReference type="NCBI Taxonomy" id="2661627"/>
    <lineage>
        <taxon>Bacteria</taxon>
        <taxon>Bacillati</taxon>
        <taxon>Actinomycetota</taxon>
        <taxon>Actinomycetes</taxon>
        <taxon>Bifidobacteriales</taxon>
        <taxon>Bifidobacteriaceae</taxon>
        <taxon>Bifidobacterium</taxon>
    </lineage>
</organism>
<dbReference type="NCBIfam" id="TIGR01863">
    <property type="entry name" value="cas_Csd1"/>
    <property type="match status" value="1"/>
</dbReference>
<dbReference type="Proteomes" id="UP000475155">
    <property type="component" value="Unassembled WGS sequence"/>
</dbReference>
<sequence length="682" mass="78747">MSLWSSLLQTYDAVQDITGIVPINSDGVPVVRKVLLPLFHTTMKTRLCITLNQHGELVSIEKDSEDFETIIPCTEQSAGRSGKNIPPHPLCDKLQYVDSKYDKVKYRHYMDQLAEWKGNNVKLNAIYLYLAEHSVIDDARSKGVEIHENKDKDLGVRFAVWGEDHVPETWMDREIWALWIQHEEPREPRNGFDMLGEDLHKASYNFPKNIVSIKGNAKLISSNDEKNFTFRGRFIDQREALSIDSLTSQKVHLALRWLVNNNGTLTDTQDIVVWAVDKQPTEHIVDYSGNSYDVYESLRDFYYVDDDTEENDILTDSEKLSAAHSQVAANYADRFGKLLRGYGEKSALDAIKEHSRRIVVAILDAATPGRLSVTFYRELAEDEYIENVIRWHEDSAWNLTRFESSSDGDRSEVSVGKRESSSDSRRIDYIGAPSFKDIINCVYDSDDCNRNKTGYIKFTKKVKKQLVECMFGNNNLPQSLLQAAFRRVTRPQSYTANKDRRKNEMTWRRDFEVACSMWRKHFIEQERRRFSEVERNPMALLELDDNRRDRDYLYGRLLALADSFEYRVLKNQQKRNSASSRATNAIRLMNSFSAKPFVTWGNLWSQLQPYLKSAYTQSPLIAKGFQDDIDCVINAFKPGDFEDNSTLSALFLLGYSHERKYLMDQMGNKGNKSHVSETNEGE</sequence>
<protein>
    <submittedName>
        <fullName evidence="1">Type I-C CRISPR-associated protein Cas8c/Csd1</fullName>
    </submittedName>
</protein>
<evidence type="ECO:0000313" key="2">
    <source>
        <dbReference type="Proteomes" id="UP000475155"/>
    </source>
</evidence>